<organism evidence="1 2">
    <name type="scientific">Ancylostoma ceylanicum</name>
    <dbReference type="NCBI Taxonomy" id="53326"/>
    <lineage>
        <taxon>Eukaryota</taxon>
        <taxon>Metazoa</taxon>
        <taxon>Ecdysozoa</taxon>
        <taxon>Nematoda</taxon>
        <taxon>Chromadorea</taxon>
        <taxon>Rhabditida</taxon>
        <taxon>Rhabditina</taxon>
        <taxon>Rhabditomorpha</taxon>
        <taxon>Strongyloidea</taxon>
        <taxon>Ancylostomatidae</taxon>
        <taxon>Ancylostomatinae</taxon>
        <taxon>Ancylostoma</taxon>
    </lineage>
</organism>
<evidence type="ECO:0000313" key="1">
    <source>
        <dbReference type="EMBL" id="EYC06738.1"/>
    </source>
</evidence>
<evidence type="ECO:0000313" key="2">
    <source>
        <dbReference type="Proteomes" id="UP000024635"/>
    </source>
</evidence>
<gene>
    <name evidence="1" type="primary">Acey_s0074.g869</name>
    <name evidence="1" type="ORF">Y032_0074g869</name>
</gene>
<dbReference type="Proteomes" id="UP000024635">
    <property type="component" value="Unassembled WGS sequence"/>
</dbReference>
<proteinExistence type="predicted"/>
<sequence>MRTSDVRLTHASSTNCPVVEEKFCLDLTQVPDETGCALDHLVDEFFQRNKPKVPTHPWVDEFVQRNKTY</sequence>
<comment type="caution">
    <text evidence="1">The sequence shown here is derived from an EMBL/GenBank/DDBJ whole genome shotgun (WGS) entry which is preliminary data.</text>
</comment>
<dbReference type="EMBL" id="JARK01001410">
    <property type="protein sequence ID" value="EYC06738.1"/>
    <property type="molecule type" value="Genomic_DNA"/>
</dbReference>
<dbReference type="AlphaFoldDB" id="A0A016TWK0"/>
<reference evidence="2" key="1">
    <citation type="journal article" date="2015" name="Nat. Genet.">
        <title>The genome and transcriptome of the zoonotic hookworm Ancylostoma ceylanicum identify infection-specific gene families.</title>
        <authorList>
            <person name="Schwarz E.M."/>
            <person name="Hu Y."/>
            <person name="Antoshechkin I."/>
            <person name="Miller M.M."/>
            <person name="Sternberg P.W."/>
            <person name="Aroian R.V."/>
        </authorList>
    </citation>
    <scope>NUCLEOTIDE SEQUENCE</scope>
    <source>
        <strain evidence="2">HY135</strain>
    </source>
</reference>
<name>A0A016TWK0_9BILA</name>
<accession>A0A016TWK0</accession>
<keyword evidence="2" id="KW-1185">Reference proteome</keyword>
<protein>
    <submittedName>
        <fullName evidence="1">Uncharacterized protein</fullName>
    </submittedName>
</protein>